<dbReference type="EMBL" id="WHNY01000060">
    <property type="protein sequence ID" value="NOU66127.1"/>
    <property type="molecule type" value="Genomic_DNA"/>
</dbReference>
<dbReference type="PANTHER" id="PTHR22550:SF5">
    <property type="entry name" value="LEUCINE ZIPPER PROTEIN 4"/>
    <property type="match status" value="1"/>
</dbReference>
<proteinExistence type="inferred from homology"/>
<keyword evidence="3" id="KW-0812">Transmembrane</keyword>
<dbReference type="InterPro" id="IPR004995">
    <property type="entry name" value="Spore_Ger"/>
</dbReference>
<dbReference type="Pfam" id="PF03323">
    <property type="entry name" value="GerA"/>
    <property type="match status" value="1"/>
</dbReference>
<feature type="transmembrane region" description="Helical" evidence="3">
    <location>
        <begin position="391"/>
        <end position="413"/>
    </location>
</feature>
<evidence type="ECO:0000256" key="2">
    <source>
        <dbReference type="ARBA" id="ARBA00023136"/>
    </source>
</evidence>
<keyword evidence="3" id="KW-1133">Transmembrane helix</keyword>
<name>A0ABX1XCE4_9BACL</name>
<gene>
    <name evidence="4" type="ORF">GC096_18990</name>
</gene>
<evidence type="ECO:0008006" key="6">
    <source>
        <dbReference type="Google" id="ProtNLM"/>
    </source>
</evidence>
<evidence type="ECO:0000313" key="4">
    <source>
        <dbReference type="EMBL" id="NOU66127.1"/>
    </source>
</evidence>
<dbReference type="PANTHER" id="PTHR22550">
    <property type="entry name" value="SPORE GERMINATION PROTEIN"/>
    <property type="match status" value="1"/>
</dbReference>
<evidence type="ECO:0000256" key="1">
    <source>
        <dbReference type="ARBA" id="ARBA00005278"/>
    </source>
</evidence>
<organism evidence="4 5">
    <name type="scientific">Paenibacillus plantarum</name>
    <dbReference type="NCBI Taxonomy" id="2654975"/>
    <lineage>
        <taxon>Bacteria</taxon>
        <taxon>Bacillati</taxon>
        <taxon>Bacillota</taxon>
        <taxon>Bacilli</taxon>
        <taxon>Bacillales</taxon>
        <taxon>Paenibacillaceae</taxon>
        <taxon>Paenibacillus</taxon>
    </lineage>
</organism>
<dbReference type="PIRSF" id="PIRSF005690">
    <property type="entry name" value="GerBA"/>
    <property type="match status" value="1"/>
</dbReference>
<feature type="transmembrane region" description="Helical" evidence="3">
    <location>
        <begin position="276"/>
        <end position="295"/>
    </location>
</feature>
<comment type="similarity">
    <text evidence="1">Belongs to the GerABKA family.</text>
</comment>
<feature type="transmembrane region" description="Helical" evidence="3">
    <location>
        <begin position="363"/>
        <end position="384"/>
    </location>
</feature>
<comment type="caution">
    <text evidence="4">The sequence shown here is derived from an EMBL/GenBank/DDBJ whole genome shotgun (WGS) entry which is preliminary data.</text>
</comment>
<evidence type="ECO:0000313" key="5">
    <source>
        <dbReference type="Proteomes" id="UP000653578"/>
    </source>
</evidence>
<accession>A0ABX1XCE4</accession>
<dbReference type="RefSeq" id="WP_171632393.1">
    <property type="nucleotide sequence ID" value="NZ_WHNY01000060.1"/>
</dbReference>
<protein>
    <recommendedName>
        <fullName evidence="6">GerA spore germination protein</fullName>
    </recommendedName>
</protein>
<keyword evidence="2 3" id="KW-0472">Membrane</keyword>
<reference evidence="4 5" key="1">
    <citation type="submission" date="2019-10" db="EMBL/GenBank/DDBJ databases">
        <title>Description of Paenibacillus humi sp. nov.</title>
        <authorList>
            <person name="Carlier A."/>
            <person name="Qi S."/>
        </authorList>
    </citation>
    <scope>NUCLEOTIDE SEQUENCE [LARGE SCALE GENOMIC DNA]</scope>
    <source>
        <strain evidence="4 5">LMG 31461</strain>
    </source>
</reference>
<feature type="transmembrane region" description="Helical" evidence="3">
    <location>
        <begin position="315"/>
        <end position="333"/>
    </location>
</feature>
<evidence type="ECO:0000256" key="3">
    <source>
        <dbReference type="SAM" id="Phobius"/>
    </source>
</evidence>
<keyword evidence="5" id="KW-1185">Reference proteome</keyword>
<sequence>MQSMLEEIKARLFQTEDLIVRNFDVEGEPAMLMYLETLCDPSKIEISLFKQWFRVKSHEYGGLPLNELLTAVNINTCLRSDEVVKALLSGKALVCVLAAKEVWYALDAQQSNVRSIHEPENERSIVGERAGFVEHLNVNLNLIRIRASSAQLKVHYILLGKQSNHKVAILWEEGVAEKGIVEETIRRVAALKTNMEVHPGRLQRQLEEKSTIFPQVYSSERVDMTTNLIMQGRVAILCDQSSTCLIVPVSFYTFLRSIDSILLGSNVALVLQSLRAIGVFLSLYICSLYIAIVSFHHELLPSQMAISIKSSLENVPYPPIVEAILMIVIFQLIAEATIRLPSQIAQMVGVTGGIIISESLVKIGFVSNVFIVIVALSVIGSFLIPTYQMRIFVLIVQLLFVFGAWVLGFYGIMLLTAALLIHFFALEPFGVPYCMPIRSKAK</sequence>
<dbReference type="Proteomes" id="UP000653578">
    <property type="component" value="Unassembled WGS sequence"/>
</dbReference>
<dbReference type="InterPro" id="IPR050768">
    <property type="entry name" value="UPF0353/GerABKA_families"/>
</dbReference>